<dbReference type="Proteomes" id="UP000501467">
    <property type="component" value="Chromosome"/>
</dbReference>
<organism evidence="3 4">
    <name type="scientific">Bacteroides fragilis</name>
    <dbReference type="NCBI Taxonomy" id="817"/>
    <lineage>
        <taxon>Bacteria</taxon>
        <taxon>Pseudomonadati</taxon>
        <taxon>Bacteroidota</taxon>
        <taxon>Bacteroidia</taxon>
        <taxon>Bacteroidales</taxon>
        <taxon>Bacteroidaceae</taxon>
        <taxon>Bacteroides</taxon>
    </lineage>
</organism>
<feature type="chain" id="PRO_5043011830" description="Transglutaminase-like domain-containing protein" evidence="1">
    <location>
        <begin position="23"/>
        <end position="580"/>
    </location>
</feature>
<dbReference type="EMBL" id="CP054003">
    <property type="protein sequence ID" value="QKH84648.1"/>
    <property type="molecule type" value="Genomic_DNA"/>
</dbReference>
<feature type="signal peptide" evidence="1">
    <location>
        <begin position="1"/>
        <end position="22"/>
    </location>
</feature>
<keyword evidence="1" id="KW-0732">Signal</keyword>
<name>A0AAP9ND40_BACFG</name>
<dbReference type="GO" id="GO:0005737">
    <property type="term" value="C:cytoplasm"/>
    <property type="evidence" value="ECO:0007669"/>
    <property type="project" value="TreeGrafter"/>
</dbReference>
<evidence type="ECO:0000259" key="2">
    <source>
        <dbReference type="Pfam" id="PF01841"/>
    </source>
</evidence>
<sequence>MFKLGLLSLTCLFLFVVCISCSQTDDEQTPDELSTNLSVSMHGMTFSTNAADRIHHATVYFVDVPNSIFIKSQKGTVSEDGTKVSINTTFSADYRGKEIQAYFISNASELSDPLNIQPGTSLNISRFANLTTRDPLYGTNSRYTMSAKVTFQAGDVQIPEIKFNRTFAKVYIVPSSDMDIEQQRKIRLVSAQIVSAVAEGYLFKEGVVKKRADTRTIVVDKTLDGLNNAPLCYLYPDEEDAHLTVTLRNEISGHVITRRVIFRPQKNTAHKLTILSVPDGNSDYSITVADWDADILLPDTETSESSEIHVEEGIDLINRSEVYYYYNLLNDSEKELYRSIFHITNNFTETPPVGGRLEIELPHSLQGKFAREDFNKVTEYLWNDMPVLFNSGRAIPYRMSSGKVHTYRLGFNADRARYDMRVGLVIKAAREFLDTLEPGKSEYEIVKNVHDKFLRSVSYGGMTSALGGNIVGGLVDKKAVCEGYSATFQYLLQRCGIQALFIGGEVISSNRPTPHAWNIVRIEGKYYYVDSTWDDGMVGLPPDFVQYTYFLKSKKTMDKDHTVRMNIPIPGCLEDYPLNF</sequence>
<dbReference type="InterPro" id="IPR002931">
    <property type="entry name" value="Transglutaminase-like"/>
</dbReference>
<dbReference type="PANTHER" id="PTHR46333">
    <property type="entry name" value="CYTOKINESIS PROTEIN 3"/>
    <property type="match status" value="1"/>
</dbReference>
<dbReference type="RefSeq" id="WP_032541317.1">
    <property type="nucleotide sequence ID" value="NZ_CP054003.1"/>
</dbReference>
<dbReference type="Pfam" id="PF01841">
    <property type="entry name" value="Transglut_core"/>
    <property type="match status" value="1"/>
</dbReference>
<protein>
    <recommendedName>
        <fullName evidence="2">Transglutaminase-like domain-containing protein</fullName>
    </recommendedName>
</protein>
<dbReference type="SUPFAM" id="SSF54001">
    <property type="entry name" value="Cysteine proteinases"/>
    <property type="match status" value="1"/>
</dbReference>
<accession>A0AAP9ND40</accession>
<dbReference type="AlphaFoldDB" id="A0AAP9ND40"/>
<reference evidence="3 4" key="1">
    <citation type="submission" date="2020-05" db="EMBL/GenBank/DDBJ databases">
        <title>FDA dAtabase for Regulatory Grade micrObial Sequences (FDA-ARGOS): Supporting development and validation of Infectious Disease Dx tests.</title>
        <authorList>
            <person name="Bojja K."/>
            <person name="Kessler A."/>
            <person name="Tallon L."/>
            <person name="Sadzewicz L."/>
            <person name="Zhao X."/>
            <person name="Vavikolanu K."/>
            <person name="Mehta A."/>
            <person name="Aluvathingal J."/>
            <person name="Nadendla S."/>
            <person name="Myers T."/>
            <person name="Yan Y."/>
            <person name="Sichtig H."/>
        </authorList>
    </citation>
    <scope>NUCLEOTIDE SEQUENCE [LARGE SCALE GENOMIC DNA]</scope>
    <source>
        <strain evidence="3 4">FDAARGOS_763</strain>
    </source>
</reference>
<gene>
    <name evidence="3" type="ORF">FOC69_09870</name>
</gene>
<dbReference type="PANTHER" id="PTHR46333:SF2">
    <property type="entry name" value="CYTOKINESIS PROTEIN 3"/>
    <property type="match status" value="1"/>
</dbReference>
<evidence type="ECO:0000313" key="3">
    <source>
        <dbReference type="EMBL" id="QKH84648.1"/>
    </source>
</evidence>
<dbReference type="InterPro" id="IPR038765">
    <property type="entry name" value="Papain-like_cys_pep_sf"/>
</dbReference>
<proteinExistence type="predicted"/>
<dbReference type="InterPro" id="IPR052557">
    <property type="entry name" value="CAP/Cytokinesis_protein"/>
</dbReference>
<feature type="domain" description="Transglutaminase-like" evidence="2">
    <location>
        <begin position="437"/>
        <end position="530"/>
    </location>
</feature>
<evidence type="ECO:0000313" key="4">
    <source>
        <dbReference type="Proteomes" id="UP000501467"/>
    </source>
</evidence>
<evidence type="ECO:0000256" key="1">
    <source>
        <dbReference type="SAM" id="SignalP"/>
    </source>
</evidence>
<dbReference type="Gene3D" id="3.10.620.30">
    <property type="match status" value="1"/>
</dbReference>